<organism evidence="2 3">
    <name type="scientific">Streptomyces zagrosensis</name>
    <dbReference type="NCBI Taxonomy" id="1042984"/>
    <lineage>
        <taxon>Bacteria</taxon>
        <taxon>Bacillati</taxon>
        <taxon>Actinomycetota</taxon>
        <taxon>Actinomycetes</taxon>
        <taxon>Kitasatosporales</taxon>
        <taxon>Streptomycetaceae</taxon>
        <taxon>Streptomyces</taxon>
    </lineage>
</organism>
<accession>A0A7W9QH07</accession>
<sequence>MTRIRKALIVLAFTSAAAAVAVIPAAANEHAGKATGAAGTLGTTSVLTIQDEHALSEPPR</sequence>
<proteinExistence type="predicted"/>
<keyword evidence="3" id="KW-1185">Reference proteome</keyword>
<protein>
    <submittedName>
        <fullName evidence="2">Uncharacterized protein</fullName>
    </submittedName>
</protein>
<reference evidence="2 3" key="1">
    <citation type="submission" date="2020-08" db="EMBL/GenBank/DDBJ databases">
        <title>Genomic Encyclopedia of Type Strains, Phase III (KMG-III): the genomes of soil and plant-associated and newly described type strains.</title>
        <authorList>
            <person name="Whitman W."/>
        </authorList>
    </citation>
    <scope>NUCLEOTIDE SEQUENCE [LARGE SCALE GENOMIC DNA]</scope>
    <source>
        <strain evidence="2 3">CECT 8305</strain>
    </source>
</reference>
<feature type="signal peptide" evidence="1">
    <location>
        <begin position="1"/>
        <end position="21"/>
    </location>
</feature>
<evidence type="ECO:0000256" key="1">
    <source>
        <dbReference type="SAM" id="SignalP"/>
    </source>
</evidence>
<name>A0A7W9QH07_9ACTN</name>
<dbReference type="AlphaFoldDB" id="A0A7W9QH07"/>
<evidence type="ECO:0000313" key="2">
    <source>
        <dbReference type="EMBL" id="MBB5939864.1"/>
    </source>
</evidence>
<dbReference type="EMBL" id="JACHJL010000028">
    <property type="protein sequence ID" value="MBB5939864.1"/>
    <property type="molecule type" value="Genomic_DNA"/>
</dbReference>
<dbReference type="RefSeq" id="WP_184579526.1">
    <property type="nucleotide sequence ID" value="NZ_JACHJL010000028.1"/>
</dbReference>
<keyword evidence="1" id="KW-0732">Signal</keyword>
<feature type="chain" id="PRO_5039688169" evidence="1">
    <location>
        <begin position="22"/>
        <end position="60"/>
    </location>
</feature>
<gene>
    <name evidence="2" type="ORF">FHS42_006960</name>
</gene>
<evidence type="ECO:0000313" key="3">
    <source>
        <dbReference type="Proteomes" id="UP000588098"/>
    </source>
</evidence>
<dbReference type="Proteomes" id="UP000588098">
    <property type="component" value="Unassembled WGS sequence"/>
</dbReference>
<comment type="caution">
    <text evidence="2">The sequence shown here is derived from an EMBL/GenBank/DDBJ whole genome shotgun (WGS) entry which is preliminary data.</text>
</comment>